<dbReference type="AlphaFoldDB" id="A0A1G4JK93"/>
<sequence>MSSRDDFQKSVTQIMTSFFGENCSQWPFSEESLARALEFKTQQEKTKQHYYKLESINRSIELLKIATRAGVPGPMLHKLFQGTEADTRSVQNATDGPKPGSSSNVGEMPQVTVSDAGHEEMPLNYRFPPRAVSNSARNLHKRTNSPARIGAAAVAVLTENNHLKEEEISETQELQGLGRLDRSPGQFRAHRRNYSLPVARPVGQSPLDLPSQYHGTGRKVQDSMTSVLNFGSWQNYSMASQPTTAAVRKPSLRRHRKTKSATSTPTFGVIDLNVINHVKESASDMNKPEIPSLHSSLAENRNESDDQRTCSDHSSREATPLAQMSKGPNFANNLLNS</sequence>
<feature type="region of interest" description="Disordered" evidence="1">
    <location>
        <begin position="239"/>
        <end position="264"/>
    </location>
</feature>
<accession>A0A1G4JK93</accession>
<organism evidence="2 3">
    <name type="scientific">Lachancea mirantina</name>
    <dbReference type="NCBI Taxonomy" id="1230905"/>
    <lineage>
        <taxon>Eukaryota</taxon>
        <taxon>Fungi</taxon>
        <taxon>Dikarya</taxon>
        <taxon>Ascomycota</taxon>
        <taxon>Saccharomycotina</taxon>
        <taxon>Saccharomycetes</taxon>
        <taxon>Saccharomycetales</taxon>
        <taxon>Saccharomycetaceae</taxon>
        <taxon>Lachancea</taxon>
    </lineage>
</organism>
<protein>
    <submittedName>
        <fullName evidence="2">LAMI_0E04280g1_1</fullName>
    </submittedName>
</protein>
<proteinExistence type="predicted"/>
<dbReference type="EMBL" id="LT598465">
    <property type="protein sequence ID" value="SCU90977.1"/>
    <property type="molecule type" value="Genomic_DNA"/>
</dbReference>
<feature type="compositionally biased region" description="Basic and acidic residues" evidence="1">
    <location>
        <begin position="300"/>
        <end position="316"/>
    </location>
</feature>
<reference evidence="2 3" key="1">
    <citation type="submission" date="2016-03" db="EMBL/GenBank/DDBJ databases">
        <authorList>
            <person name="Devillers H."/>
        </authorList>
    </citation>
    <scope>NUCLEOTIDE SEQUENCE [LARGE SCALE GENOMIC DNA]</scope>
    <source>
        <strain evidence="2">CBS 11717</strain>
    </source>
</reference>
<feature type="region of interest" description="Disordered" evidence="1">
    <location>
        <begin position="85"/>
        <end position="109"/>
    </location>
</feature>
<dbReference type="OrthoDB" id="4095763at2759"/>
<feature type="compositionally biased region" description="Basic residues" evidence="1">
    <location>
        <begin position="250"/>
        <end position="259"/>
    </location>
</feature>
<evidence type="ECO:0000313" key="3">
    <source>
        <dbReference type="Proteomes" id="UP000191024"/>
    </source>
</evidence>
<dbReference type="Proteomes" id="UP000191024">
    <property type="component" value="Chromosome E"/>
</dbReference>
<dbReference type="Pfam" id="PF10846">
    <property type="entry name" value="DUF2722"/>
    <property type="match status" value="1"/>
</dbReference>
<gene>
    <name evidence="2" type="ORF">LAMI_0E04280G</name>
</gene>
<name>A0A1G4JK93_9SACH</name>
<feature type="region of interest" description="Disordered" evidence="1">
    <location>
        <begin position="282"/>
        <end position="337"/>
    </location>
</feature>
<dbReference type="InterPro" id="IPR021216">
    <property type="entry name" value="DUF2722"/>
</dbReference>
<feature type="compositionally biased region" description="Polar residues" evidence="1">
    <location>
        <begin position="88"/>
        <end position="105"/>
    </location>
</feature>
<evidence type="ECO:0000313" key="2">
    <source>
        <dbReference type="EMBL" id="SCU90977.1"/>
    </source>
</evidence>
<evidence type="ECO:0000256" key="1">
    <source>
        <dbReference type="SAM" id="MobiDB-lite"/>
    </source>
</evidence>
<keyword evidence="3" id="KW-1185">Reference proteome</keyword>